<feature type="modified residue" description="N6-(pyridoxal phosphate)lysine" evidence="2">
    <location>
        <position position="36"/>
    </location>
</feature>
<comment type="similarity">
    <text evidence="2 3">Belongs to the pyridoxal phosphate-binding protein YggS/PROSC family.</text>
</comment>
<evidence type="ECO:0000259" key="4">
    <source>
        <dbReference type="Pfam" id="PF01168"/>
    </source>
</evidence>
<reference evidence="6" key="1">
    <citation type="journal article" date="2019" name="Int. J. Syst. Evol. Microbiol.">
        <title>The Global Catalogue of Microorganisms (GCM) 10K type strain sequencing project: providing services to taxonomists for standard genome sequencing and annotation.</title>
        <authorList>
            <consortium name="The Broad Institute Genomics Platform"/>
            <consortium name="The Broad Institute Genome Sequencing Center for Infectious Disease"/>
            <person name="Wu L."/>
            <person name="Ma J."/>
        </authorList>
    </citation>
    <scope>NUCLEOTIDE SEQUENCE [LARGE SCALE GENOMIC DNA]</scope>
    <source>
        <strain evidence="6">CGMCC 1.10992</strain>
    </source>
</reference>
<evidence type="ECO:0000313" key="6">
    <source>
        <dbReference type="Proteomes" id="UP001597380"/>
    </source>
</evidence>
<dbReference type="HAMAP" id="MF_02087">
    <property type="entry name" value="PLP_homeostasis"/>
    <property type="match status" value="1"/>
</dbReference>
<keyword evidence="1 2" id="KW-0663">Pyridoxal phosphate</keyword>
<sequence>MSDVTARLRALLDRIDTACQDHQRQPGSVTLLAVSKTKPVEAIAAAADAGQKCFGENYVQEAVDKIQQLSDLGLEWHFIGPIQSNKTRLLAEHFDWVQSVDRIKIANRLSEQRPSHITPLNICIQVNISDEPQKAGISLQALPELAKQVSELPNVVLRGVMAIPANVTGFEAQRAQFHRLKLAFEDLKSSYPTIDTLSMGMSGDLEAAVAEGATMVRVGTAIFGARAPRQ</sequence>
<dbReference type="PROSITE" id="PS01211">
    <property type="entry name" value="UPF0001"/>
    <property type="match status" value="1"/>
</dbReference>
<dbReference type="InterPro" id="IPR001608">
    <property type="entry name" value="Ala_racemase_N"/>
</dbReference>
<dbReference type="PIRSF" id="PIRSF004848">
    <property type="entry name" value="YBL036c_PLPDEIII"/>
    <property type="match status" value="1"/>
</dbReference>
<evidence type="ECO:0000256" key="2">
    <source>
        <dbReference type="HAMAP-Rule" id="MF_02087"/>
    </source>
</evidence>
<comment type="caution">
    <text evidence="5">The sequence shown here is derived from an EMBL/GenBank/DDBJ whole genome shotgun (WGS) entry which is preliminary data.</text>
</comment>
<name>A0ABW4XPA5_9GAMM</name>
<dbReference type="CDD" id="cd06824">
    <property type="entry name" value="PLPDE_III_Yggs_like"/>
    <property type="match status" value="1"/>
</dbReference>
<dbReference type="Pfam" id="PF01168">
    <property type="entry name" value="Ala_racemase_N"/>
    <property type="match status" value="1"/>
</dbReference>
<dbReference type="PANTHER" id="PTHR10146:SF14">
    <property type="entry name" value="PYRIDOXAL PHOSPHATE HOMEOSTASIS PROTEIN"/>
    <property type="match status" value="1"/>
</dbReference>
<evidence type="ECO:0000256" key="3">
    <source>
        <dbReference type="RuleBase" id="RU004514"/>
    </source>
</evidence>
<proteinExistence type="inferred from homology"/>
<organism evidence="5 6">
    <name type="scientific">Corallincola platygyrae</name>
    <dbReference type="NCBI Taxonomy" id="1193278"/>
    <lineage>
        <taxon>Bacteria</taxon>
        <taxon>Pseudomonadati</taxon>
        <taxon>Pseudomonadota</taxon>
        <taxon>Gammaproteobacteria</taxon>
        <taxon>Alteromonadales</taxon>
        <taxon>Psychromonadaceae</taxon>
        <taxon>Corallincola</taxon>
    </lineage>
</organism>
<dbReference type="Proteomes" id="UP001597380">
    <property type="component" value="Unassembled WGS sequence"/>
</dbReference>
<feature type="domain" description="Alanine racemase N-terminal" evidence="4">
    <location>
        <begin position="25"/>
        <end position="226"/>
    </location>
</feature>
<dbReference type="InterPro" id="IPR011078">
    <property type="entry name" value="PyrdxlP_homeostasis"/>
</dbReference>
<dbReference type="PANTHER" id="PTHR10146">
    <property type="entry name" value="PROLINE SYNTHETASE CO-TRANSCRIBED BACTERIAL HOMOLOG PROTEIN"/>
    <property type="match status" value="1"/>
</dbReference>
<evidence type="ECO:0000313" key="5">
    <source>
        <dbReference type="EMBL" id="MFD2097107.1"/>
    </source>
</evidence>
<gene>
    <name evidence="5" type="ORF">ACFSJ3_14015</name>
</gene>
<dbReference type="EMBL" id="JBHUHT010000016">
    <property type="protein sequence ID" value="MFD2097107.1"/>
    <property type="molecule type" value="Genomic_DNA"/>
</dbReference>
<dbReference type="NCBIfam" id="TIGR00044">
    <property type="entry name" value="YggS family pyridoxal phosphate-dependent enzyme"/>
    <property type="match status" value="1"/>
</dbReference>
<keyword evidence="6" id="KW-1185">Reference proteome</keyword>
<comment type="function">
    <text evidence="2">Pyridoxal 5'-phosphate (PLP)-binding protein, which is involved in PLP homeostasis.</text>
</comment>
<dbReference type="RefSeq" id="WP_345339968.1">
    <property type="nucleotide sequence ID" value="NZ_BAABLI010000012.1"/>
</dbReference>
<dbReference type="Gene3D" id="3.20.20.10">
    <property type="entry name" value="Alanine racemase"/>
    <property type="match status" value="1"/>
</dbReference>
<dbReference type="InterPro" id="IPR029066">
    <property type="entry name" value="PLP-binding_barrel"/>
</dbReference>
<accession>A0ABW4XPA5</accession>
<dbReference type="SUPFAM" id="SSF51419">
    <property type="entry name" value="PLP-binding barrel"/>
    <property type="match status" value="1"/>
</dbReference>
<protein>
    <recommendedName>
        <fullName evidence="2">Pyridoxal phosphate homeostasis protein</fullName>
        <shortName evidence="2">PLP homeostasis protein</shortName>
    </recommendedName>
</protein>
<evidence type="ECO:0000256" key="1">
    <source>
        <dbReference type="ARBA" id="ARBA00022898"/>
    </source>
</evidence>